<evidence type="ECO:0000313" key="2">
    <source>
        <dbReference type="Proteomes" id="UP000515317"/>
    </source>
</evidence>
<keyword evidence="2" id="KW-1185">Reference proteome</keyword>
<dbReference type="EMBL" id="AP023361">
    <property type="protein sequence ID" value="BCJ90883.1"/>
    <property type="molecule type" value="Genomic_DNA"/>
</dbReference>
<dbReference type="RefSeq" id="WP_222874575.1">
    <property type="nucleotide sequence ID" value="NZ_AP023361.1"/>
</dbReference>
<evidence type="ECO:0000313" key="1">
    <source>
        <dbReference type="EMBL" id="BCJ90883.1"/>
    </source>
</evidence>
<name>A0A6S6QI33_9HYPH</name>
<dbReference type="KEGG" id="tso:IZ6_16180"/>
<accession>A0A6S6QI33</accession>
<sequence length="93" mass="9605">MTITFLNRTEPKNGEVTIRITQDAGSILGEVTCPGGLAGSGTAAELDHDGALGVHQALASAIALAGKNGNRIGVIDAEGHWRPEWGDLVEENA</sequence>
<gene>
    <name evidence="1" type="ORF">IZ6_16180</name>
</gene>
<organism evidence="1 2">
    <name type="scientific">Terrihabitans soli</name>
    <dbReference type="NCBI Taxonomy" id="708113"/>
    <lineage>
        <taxon>Bacteria</taxon>
        <taxon>Pseudomonadati</taxon>
        <taxon>Pseudomonadota</taxon>
        <taxon>Alphaproteobacteria</taxon>
        <taxon>Hyphomicrobiales</taxon>
        <taxon>Terrihabitans</taxon>
    </lineage>
</organism>
<proteinExistence type="predicted"/>
<dbReference type="Proteomes" id="UP000515317">
    <property type="component" value="Chromosome"/>
</dbReference>
<protein>
    <submittedName>
        <fullName evidence="1">Uncharacterized protein</fullName>
    </submittedName>
</protein>
<dbReference type="AlphaFoldDB" id="A0A6S6QI33"/>
<reference evidence="1 2" key="1">
    <citation type="submission" date="2020-08" db="EMBL/GenBank/DDBJ databases">
        <title>Genome sequence of Rhizobiales bacterium strain IZ6.</title>
        <authorList>
            <person name="Nakai R."/>
            <person name="Naganuma T."/>
        </authorList>
    </citation>
    <scope>NUCLEOTIDE SEQUENCE [LARGE SCALE GENOMIC DNA]</scope>
    <source>
        <strain evidence="1 2">IZ6</strain>
    </source>
</reference>